<evidence type="ECO:0000313" key="2">
    <source>
        <dbReference type="EMBL" id="GAA3695511.1"/>
    </source>
</evidence>
<gene>
    <name evidence="2" type="ORF">GCM10022268_02700</name>
</gene>
<sequence>MPATRPTRPRNPVARRSFGRRGRRTIGHASNIVHCDGPDSPHAFDIIPLQPRNGSLDAKCPVCRGHGQWNTEIDLISFRCKRAICDHCHGAGWIETGSDPVARADIVMTPDGYPQWVVAFDS</sequence>
<evidence type="ECO:0000313" key="3">
    <source>
        <dbReference type="Proteomes" id="UP001500523"/>
    </source>
</evidence>
<organism evidence="2 3">
    <name type="scientific">Sphingomonas cynarae</name>
    <dbReference type="NCBI Taxonomy" id="930197"/>
    <lineage>
        <taxon>Bacteria</taxon>
        <taxon>Pseudomonadati</taxon>
        <taxon>Pseudomonadota</taxon>
        <taxon>Alphaproteobacteria</taxon>
        <taxon>Sphingomonadales</taxon>
        <taxon>Sphingomonadaceae</taxon>
        <taxon>Sphingomonas</taxon>
    </lineage>
</organism>
<dbReference type="InterPro" id="IPR036410">
    <property type="entry name" value="HSP_DnaJ_Cys-rich_dom_sf"/>
</dbReference>
<dbReference type="Proteomes" id="UP001500523">
    <property type="component" value="Unassembled WGS sequence"/>
</dbReference>
<feature type="region of interest" description="Disordered" evidence="1">
    <location>
        <begin position="1"/>
        <end position="22"/>
    </location>
</feature>
<keyword evidence="3" id="KW-1185">Reference proteome</keyword>
<name>A0ABP7CSH6_9SPHN</name>
<protein>
    <submittedName>
        <fullName evidence="2">Uncharacterized protein</fullName>
    </submittedName>
</protein>
<proteinExistence type="predicted"/>
<dbReference type="Gene3D" id="6.20.20.10">
    <property type="match status" value="1"/>
</dbReference>
<comment type="caution">
    <text evidence="2">The sequence shown here is derived from an EMBL/GenBank/DDBJ whole genome shotgun (WGS) entry which is preliminary data.</text>
</comment>
<reference evidence="3" key="1">
    <citation type="journal article" date="2019" name="Int. J. Syst. Evol. Microbiol.">
        <title>The Global Catalogue of Microorganisms (GCM) 10K type strain sequencing project: providing services to taxonomists for standard genome sequencing and annotation.</title>
        <authorList>
            <consortium name="The Broad Institute Genomics Platform"/>
            <consortium name="The Broad Institute Genome Sequencing Center for Infectious Disease"/>
            <person name="Wu L."/>
            <person name="Ma J."/>
        </authorList>
    </citation>
    <scope>NUCLEOTIDE SEQUENCE [LARGE SCALE GENOMIC DNA]</scope>
    <source>
        <strain evidence="3">JCM 17498</strain>
    </source>
</reference>
<dbReference type="SUPFAM" id="SSF57938">
    <property type="entry name" value="DnaJ/Hsp40 cysteine-rich domain"/>
    <property type="match status" value="1"/>
</dbReference>
<dbReference type="RefSeq" id="WP_344691523.1">
    <property type="nucleotide sequence ID" value="NZ_BAABBF010000001.1"/>
</dbReference>
<dbReference type="EMBL" id="BAABBF010000001">
    <property type="protein sequence ID" value="GAA3695511.1"/>
    <property type="molecule type" value="Genomic_DNA"/>
</dbReference>
<evidence type="ECO:0000256" key="1">
    <source>
        <dbReference type="SAM" id="MobiDB-lite"/>
    </source>
</evidence>
<accession>A0ABP7CSH6</accession>